<accession>A0A074VS59</accession>
<name>A0A074VS59_AURM1</name>
<feature type="transmembrane region" description="Helical" evidence="10">
    <location>
        <begin position="383"/>
        <end position="404"/>
    </location>
</feature>
<dbReference type="Pfam" id="PF07885">
    <property type="entry name" value="Ion_trans_2"/>
    <property type="match status" value="2"/>
</dbReference>
<dbReference type="AlphaFoldDB" id="A0A074VS59"/>
<organism evidence="12 13">
    <name type="scientific">Aureobasidium melanogenum (strain CBS 110374)</name>
    <name type="common">Aureobasidium pullulans var. melanogenum</name>
    <dbReference type="NCBI Taxonomy" id="1043003"/>
    <lineage>
        <taxon>Eukaryota</taxon>
        <taxon>Fungi</taxon>
        <taxon>Dikarya</taxon>
        <taxon>Ascomycota</taxon>
        <taxon>Pezizomycotina</taxon>
        <taxon>Dothideomycetes</taxon>
        <taxon>Dothideomycetidae</taxon>
        <taxon>Dothideales</taxon>
        <taxon>Saccotheciaceae</taxon>
        <taxon>Aureobasidium</taxon>
    </lineage>
</organism>
<sequence length="671" mass="76916">MGEQHESSAFEGSSDCTGVSKDQHTPSERRPSWRGRGIESQDLRRKSSERRRSIEKTPNRKHWWKFTLRSWDDDQEQDWWFAGTAIPLLAATMGPLANVLSIAALVTSWRMCLVDGVNPETCPWDGKSELLSDLDGHPFPDPHWCYKLNIFSLALGFAGNIFLLFNFTNRIRYIIALPCTIILWYLATGVLIGIEASMNEYVPPQRPQQSYTQGFWYAVIAAIFYLICSMLLMVNMLGYFLGHYPQRFNLTDSQRTLILQTMLFFVWLAGGAGVFSLVETKYGLGLFNWSYVNALYFCQVTVLTIGFGDLYPSSNVGRGLVMPYAVGGIIMLGLIVTSLTTFATELGEDNIPRLLLLREEKDRFNAMRRIQQKTEKWKKWSSLFISTAAFSILWCIGAVIFWVAERRVQDITYFQSLYLCWVSLLTVGYGDLAPKSNAGRPFFVVWSLVAVPTMTLLVSDMSDTIVNGFNQGAFRLADFTILPKQGIWRTLIPRLAPWIQRYKERRAIQHRLQRGFETGDPDDEPTIDNLAKEQGSKAPSDAELARRLAQAIQHVSKDLKEDPPRSYTYEEWVRFTQLIRFTATRDREEGVSRYEADQDGLIEWDWIGEHSPLMAQQSEAAFILDRLCESMKRYVRKMQMIYNPVGYEKQDDSIRRQSRDIGAIDDEIAEA</sequence>
<keyword evidence="4 10" id="KW-1133">Transmembrane helix</keyword>
<protein>
    <submittedName>
        <fullName evidence="12">Voltage-gated potassium channel</fullName>
    </submittedName>
</protein>
<dbReference type="Proteomes" id="UP000030672">
    <property type="component" value="Unassembled WGS sequence"/>
</dbReference>
<keyword evidence="6 10" id="KW-0472">Membrane</keyword>
<keyword evidence="7 8" id="KW-0407">Ion channel</keyword>
<evidence type="ECO:0000256" key="5">
    <source>
        <dbReference type="ARBA" id="ARBA00023065"/>
    </source>
</evidence>
<evidence type="ECO:0000313" key="12">
    <source>
        <dbReference type="EMBL" id="KEQ63278.1"/>
    </source>
</evidence>
<comment type="subcellular location">
    <subcellularLocation>
        <location evidence="1">Membrane</location>
        <topology evidence="1">Multi-pass membrane protein</topology>
    </subcellularLocation>
</comment>
<feature type="transmembrane region" description="Helical" evidence="10">
    <location>
        <begin position="148"/>
        <end position="167"/>
    </location>
</feature>
<proteinExistence type="inferred from homology"/>
<evidence type="ECO:0000256" key="6">
    <source>
        <dbReference type="ARBA" id="ARBA00023136"/>
    </source>
</evidence>
<feature type="transmembrane region" description="Helical" evidence="10">
    <location>
        <begin position="214"/>
        <end position="237"/>
    </location>
</feature>
<dbReference type="STRING" id="1043003.A0A074VS59"/>
<dbReference type="GO" id="GO:0030322">
    <property type="term" value="P:stabilization of membrane potential"/>
    <property type="evidence" value="ECO:0007669"/>
    <property type="project" value="TreeGrafter"/>
</dbReference>
<feature type="transmembrane region" description="Helical" evidence="10">
    <location>
        <begin position="290"/>
        <end position="308"/>
    </location>
</feature>
<dbReference type="GO" id="GO:0005886">
    <property type="term" value="C:plasma membrane"/>
    <property type="evidence" value="ECO:0007669"/>
    <property type="project" value="TreeGrafter"/>
</dbReference>
<feature type="transmembrane region" description="Helical" evidence="10">
    <location>
        <begin position="442"/>
        <end position="459"/>
    </location>
</feature>
<feature type="region of interest" description="Disordered" evidence="9">
    <location>
        <begin position="514"/>
        <end position="539"/>
    </location>
</feature>
<dbReference type="SUPFAM" id="SSF81324">
    <property type="entry name" value="Voltage-gated potassium channels"/>
    <property type="match status" value="2"/>
</dbReference>
<feature type="transmembrane region" description="Helical" evidence="10">
    <location>
        <begin position="79"/>
        <end position="106"/>
    </location>
</feature>
<dbReference type="GO" id="GO:0022841">
    <property type="term" value="F:potassium ion leak channel activity"/>
    <property type="evidence" value="ECO:0007669"/>
    <property type="project" value="TreeGrafter"/>
</dbReference>
<feature type="domain" description="Potassium channel" evidence="11">
    <location>
        <begin position="263"/>
        <end position="344"/>
    </location>
</feature>
<feature type="transmembrane region" description="Helical" evidence="10">
    <location>
        <begin position="257"/>
        <end position="278"/>
    </location>
</feature>
<feature type="domain" description="Potassium channel" evidence="11">
    <location>
        <begin position="391"/>
        <end position="466"/>
    </location>
</feature>
<dbReference type="Gene3D" id="1.10.287.70">
    <property type="match status" value="2"/>
</dbReference>
<dbReference type="EMBL" id="KL584832">
    <property type="protein sequence ID" value="KEQ63278.1"/>
    <property type="molecule type" value="Genomic_DNA"/>
</dbReference>
<dbReference type="FunFam" id="1.10.287.70:FF:000182">
    <property type="entry name" value="Outward-rectifier potassium channel TOK1"/>
    <property type="match status" value="1"/>
</dbReference>
<feature type="transmembrane region" description="Helical" evidence="10">
    <location>
        <begin position="174"/>
        <end position="194"/>
    </location>
</feature>
<evidence type="ECO:0000256" key="2">
    <source>
        <dbReference type="ARBA" id="ARBA00022448"/>
    </source>
</evidence>
<dbReference type="RefSeq" id="XP_040880301.1">
    <property type="nucleotide sequence ID" value="XM_041021513.1"/>
</dbReference>
<evidence type="ECO:0000256" key="10">
    <source>
        <dbReference type="SAM" id="Phobius"/>
    </source>
</evidence>
<keyword evidence="3 8" id="KW-0812">Transmembrane</keyword>
<dbReference type="HOGENOM" id="CLU_013394_1_0_1"/>
<feature type="region of interest" description="Disordered" evidence="9">
    <location>
        <begin position="1"/>
        <end position="54"/>
    </location>
</feature>
<keyword evidence="5 8" id="KW-0406">Ion transport</keyword>
<gene>
    <name evidence="12" type="ORF">M437DRAFT_47729</name>
</gene>
<keyword evidence="13" id="KW-1185">Reference proteome</keyword>
<evidence type="ECO:0000256" key="7">
    <source>
        <dbReference type="ARBA" id="ARBA00023303"/>
    </source>
</evidence>
<evidence type="ECO:0000256" key="4">
    <source>
        <dbReference type="ARBA" id="ARBA00022989"/>
    </source>
</evidence>
<dbReference type="PRINTS" id="PR01333">
    <property type="entry name" value="2POREKCHANEL"/>
</dbReference>
<evidence type="ECO:0000256" key="9">
    <source>
        <dbReference type="SAM" id="MobiDB-lite"/>
    </source>
</evidence>
<feature type="compositionally biased region" description="Basic and acidic residues" evidence="9">
    <location>
        <begin position="21"/>
        <end position="54"/>
    </location>
</feature>
<evidence type="ECO:0000256" key="8">
    <source>
        <dbReference type="RuleBase" id="RU003857"/>
    </source>
</evidence>
<feature type="transmembrane region" description="Helical" evidence="10">
    <location>
        <begin position="411"/>
        <end position="430"/>
    </location>
</feature>
<evidence type="ECO:0000256" key="1">
    <source>
        <dbReference type="ARBA" id="ARBA00004141"/>
    </source>
</evidence>
<dbReference type="GO" id="GO:0015271">
    <property type="term" value="F:outward rectifier potassium channel activity"/>
    <property type="evidence" value="ECO:0007669"/>
    <property type="project" value="TreeGrafter"/>
</dbReference>
<keyword evidence="2 8" id="KW-0813">Transport</keyword>
<dbReference type="InterPro" id="IPR013099">
    <property type="entry name" value="K_chnl_dom"/>
</dbReference>
<comment type="similarity">
    <text evidence="8">Belongs to the two pore domain potassium channel (TC 1.A.1.8) family.</text>
</comment>
<dbReference type="PANTHER" id="PTHR11003">
    <property type="entry name" value="POTASSIUM CHANNEL, SUBFAMILY K"/>
    <property type="match status" value="1"/>
</dbReference>
<dbReference type="InterPro" id="IPR003280">
    <property type="entry name" value="2pore_dom_K_chnl"/>
</dbReference>
<feature type="transmembrane region" description="Helical" evidence="10">
    <location>
        <begin position="320"/>
        <end position="343"/>
    </location>
</feature>
<evidence type="ECO:0000259" key="11">
    <source>
        <dbReference type="Pfam" id="PF07885"/>
    </source>
</evidence>
<dbReference type="GeneID" id="63914886"/>
<evidence type="ECO:0000313" key="13">
    <source>
        <dbReference type="Proteomes" id="UP000030672"/>
    </source>
</evidence>
<reference evidence="12 13" key="1">
    <citation type="journal article" date="2014" name="BMC Genomics">
        <title>Genome sequencing of four Aureobasidium pullulans varieties: biotechnological potential, stress tolerance, and description of new species.</title>
        <authorList>
            <person name="Gostin Ar C."/>
            <person name="Ohm R.A."/>
            <person name="Kogej T."/>
            <person name="Sonjak S."/>
            <person name="Turk M."/>
            <person name="Zajc J."/>
            <person name="Zalar P."/>
            <person name="Grube M."/>
            <person name="Sun H."/>
            <person name="Han J."/>
            <person name="Sharma A."/>
            <person name="Chiniquy J."/>
            <person name="Ngan C.Y."/>
            <person name="Lipzen A."/>
            <person name="Barry K."/>
            <person name="Grigoriev I.V."/>
            <person name="Gunde-Cimerman N."/>
        </authorList>
    </citation>
    <scope>NUCLEOTIDE SEQUENCE [LARGE SCALE GENOMIC DNA]</scope>
    <source>
        <strain evidence="12 13">CBS 110374</strain>
    </source>
</reference>
<dbReference type="PANTHER" id="PTHR11003:SF342">
    <property type="entry name" value="OUTWARD-RECTIFIER POTASSIUM CHANNEL TOK1"/>
    <property type="match status" value="1"/>
</dbReference>
<evidence type="ECO:0000256" key="3">
    <source>
        <dbReference type="ARBA" id="ARBA00022692"/>
    </source>
</evidence>